<protein>
    <submittedName>
        <fullName evidence="2">Uncharacterized protein</fullName>
    </submittedName>
</protein>
<keyword evidence="3" id="KW-1185">Reference proteome</keyword>
<keyword evidence="1" id="KW-0812">Transmembrane</keyword>
<reference evidence="2" key="1">
    <citation type="submission" date="2022-06" db="EMBL/GenBank/DDBJ databases">
        <title>Sneathiella actinostolidae sp. nov., isolated from a sea anemonein the Western Pacific Ocean.</title>
        <authorList>
            <person name="Wei M.J."/>
        </authorList>
    </citation>
    <scope>NUCLEOTIDE SEQUENCE</scope>
    <source>
        <strain evidence="2">PHK-P5</strain>
    </source>
</reference>
<evidence type="ECO:0000313" key="3">
    <source>
        <dbReference type="Proteomes" id="UP001056291"/>
    </source>
</evidence>
<keyword evidence="1" id="KW-0472">Membrane</keyword>
<keyword evidence="1" id="KW-1133">Transmembrane helix</keyword>
<proteinExistence type="predicted"/>
<feature type="transmembrane region" description="Helical" evidence="1">
    <location>
        <begin position="75"/>
        <end position="96"/>
    </location>
</feature>
<evidence type="ECO:0000256" key="1">
    <source>
        <dbReference type="SAM" id="Phobius"/>
    </source>
</evidence>
<accession>A0ABY4W6A9</accession>
<name>A0ABY4W6A9_9PROT</name>
<feature type="transmembrane region" description="Helical" evidence="1">
    <location>
        <begin position="108"/>
        <end position="124"/>
    </location>
</feature>
<dbReference type="Proteomes" id="UP001056291">
    <property type="component" value="Chromosome"/>
</dbReference>
<organism evidence="2 3">
    <name type="scientific">Sneathiella marina</name>
    <dbReference type="NCBI Taxonomy" id="2950108"/>
    <lineage>
        <taxon>Bacteria</taxon>
        <taxon>Pseudomonadati</taxon>
        <taxon>Pseudomonadota</taxon>
        <taxon>Alphaproteobacteria</taxon>
        <taxon>Sneathiellales</taxon>
        <taxon>Sneathiellaceae</taxon>
        <taxon>Sneathiella</taxon>
    </lineage>
</organism>
<gene>
    <name evidence="2" type="ORF">NBZ79_18950</name>
</gene>
<dbReference type="RefSeq" id="WP_251934227.1">
    <property type="nucleotide sequence ID" value="NZ_CP098747.1"/>
</dbReference>
<dbReference type="EMBL" id="CP098747">
    <property type="protein sequence ID" value="USG61240.1"/>
    <property type="molecule type" value="Genomic_DNA"/>
</dbReference>
<sequence length="130" mass="13756">MGKTAYWVAGIVSFSAIGLHELLGAPFFLPPLSETNLADSIIWMHRFSWHVGSITMAAMGFMFVRAALKPGEAILGAIATSIAALMGCLGIGQALFGNDILWSTPAPFLWPVIAIVGGLGLAMSRQQKPV</sequence>
<feature type="transmembrane region" description="Helical" evidence="1">
    <location>
        <begin position="48"/>
        <end position="68"/>
    </location>
</feature>
<evidence type="ECO:0000313" key="2">
    <source>
        <dbReference type="EMBL" id="USG61240.1"/>
    </source>
</evidence>